<reference evidence="1" key="2">
    <citation type="submission" date="2020-06" db="EMBL/GenBank/DDBJ databases">
        <title>Helianthus annuus Genome sequencing and assembly Release 2.</title>
        <authorList>
            <person name="Gouzy J."/>
            <person name="Langlade N."/>
            <person name="Munos S."/>
        </authorList>
    </citation>
    <scope>NUCLEOTIDE SEQUENCE</scope>
    <source>
        <tissue evidence="1">Leaves</tissue>
    </source>
</reference>
<accession>A0A9K3EH52</accession>
<dbReference type="Proteomes" id="UP000215914">
    <property type="component" value="Unassembled WGS sequence"/>
</dbReference>
<name>A0A9K3EH52_HELAN</name>
<evidence type="ECO:0000313" key="1">
    <source>
        <dbReference type="EMBL" id="KAF5773087.1"/>
    </source>
</evidence>
<organism evidence="1 2">
    <name type="scientific">Helianthus annuus</name>
    <name type="common">Common sunflower</name>
    <dbReference type="NCBI Taxonomy" id="4232"/>
    <lineage>
        <taxon>Eukaryota</taxon>
        <taxon>Viridiplantae</taxon>
        <taxon>Streptophyta</taxon>
        <taxon>Embryophyta</taxon>
        <taxon>Tracheophyta</taxon>
        <taxon>Spermatophyta</taxon>
        <taxon>Magnoliopsida</taxon>
        <taxon>eudicotyledons</taxon>
        <taxon>Gunneridae</taxon>
        <taxon>Pentapetalae</taxon>
        <taxon>asterids</taxon>
        <taxon>campanulids</taxon>
        <taxon>Asterales</taxon>
        <taxon>Asteraceae</taxon>
        <taxon>Asteroideae</taxon>
        <taxon>Heliantheae alliance</taxon>
        <taxon>Heliantheae</taxon>
        <taxon>Helianthus</taxon>
    </lineage>
</organism>
<sequence length="54" mass="6358">MFFLENDFDITSQNNPSTTHLFHQSSPDSYHHLSTENGHHNCICVRRTTTLRRL</sequence>
<evidence type="ECO:0000313" key="2">
    <source>
        <dbReference type="Proteomes" id="UP000215914"/>
    </source>
</evidence>
<dbReference type="AlphaFoldDB" id="A0A9K3EH52"/>
<dbReference type="EMBL" id="MNCJ02000328">
    <property type="protein sequence ID" value="KAF5773087.1"/>
    <property type="molecule type" value="Genomic_DNA"/>
</dbReference>
<keyword evidence="2" id="KW-1185">Reference proteome</keyword>
<reference evidence="1" key="1">
    <citation type="journal article" date="2017" name="Nature">
        <title>The sunflower genome provides insights into oil metabolism, flowering and Asterid evolution.</title>
        <authorList>
            <person name="Badouin H."/>
            <person name="Gouzy J."/>
            <person name="Grassa C.J."/>
            <person name="Murat F."/>
            <person name="Staton S.E."/>
            <person name="Cottret L."/>
            <person name="Lelandais-Briere C."/>
            <person name="Owens G.L."/>
            <person name="Carrere S."/>
            <person name="Mayjonade B."/>
            <person name="Legrand L."/>
            <person name="Gill N."/>
            <person name="Kane N.C."/>
            <person name="Bowers J.E."/>
            <person name="Hubner S."/>
            <person name="Bellec A."/>
            <person name="Berard A."/>
            <person name="Berges H."/>
            <person name="Blanchet N."/>
            <person name="Boniface M.C."/>
            <person name="Brunel D."/>
            <person name="Catrice O."/>
            <person name="Chaidir N."/>
            <person name="Claudel C."/>
            <person name="Donnadieu C."/>
            <person name="Faraut T."/>
            <person name="Fievet G."/>
            <person name="Helmstetter N."/>
            <person name="King M."/>
            <person name="Knapp S.J."/>
            <person name="Lai Z."/>
            <person name="Le Paslier M.C."/>
            <person name="Lippi Y."/>
            <person name="Lorenzon L."/>
            <person name="Mandel J.R."/>
            <person name="Marage G."/>
            <person name="Marchand G."/>
            <person name="Marquand E."/>
            <person name="Bret-Mestries E."/>
            <person name="Morien E."/>
            <person name="Nambeesan S."/>
            <person name="Nguyen T."/>
            <person name="Pegot-Espagnet P."/>
            <person name="Pouilly N."/>
            <person name="Raftis F."/>
            <person name="Sallet E."/>
            <person name="Schiex T."/>
            <person name="Thomas J."/>
            <person name="Vandecasteele C."/>
            <person name="Vares D."/>
            <person name="Vear F."/>
            <person name="Vautrin S."/>
            <person name="Crespi M."/>
            <person name="Mangin B."/>
            <person name="Burke J.M."/>
            <person name="Salse J."/>
            <person name="Munos S."/>
            <person name="Vincourt P."/>
            <person name="Rieseberg L.H."/>
            <person name="Langlade N.B."/>
        </authorList>
    </citation>
    <scope>NUCLEOTIDE SEQUENCE</scope>
    <source>
        <tissue evidence="1">Leaves</tissue>
    </source>
</reference>
<gene>
    <name evidence="1" type="ORF">HanXRQr2_Chr13g0584741</name>
</gene>
<dbReference type="Gramene" id="mRNA:HanXRQr2_Chr13g0584741">
    <property type="protein sequence ID" value="CDS:HanXRQr2_Chr13g0584741.1"/>
    <property type="gene ID" value="HanXRQr2_Chr13g0584741"/>
</dbReference>
<comment type="caution">
    <text evidence="1">The sequence shown here is derived from an EMBL/GenBank/DDBJ whole genome shotgun (WGS) entry which is preliminary data.</text>
</comment>
<protein>
    <submittedName>
        <fullName evidence="1">Uncharacterized protein</fullName>
    </submittedName>
</protein>
<proteinExistence type="predicted"/>